<dbReference type="InterPro" id="IPR014001">
    <property type="entry name" value="Helicase_ATP-bd"/>
</dbReference>
<organism evidence="2 3">
    <name type="scientific">Pontibacter chinhatensis</name>
    <dbReference type="NCBI Taxonomy" id="1436961"/>
    <lineage>
        <taxon>Bacteria</taxon>
        <taxon>Pseudomonadati</taxon>
        <taxon>Bacteroidota</taxon>
        <taxon>Cytophagia</taxon>
        <taxon>Cytophagales</taxon>
        <taxon>Hymenobacteraceae</taxon>
        <taxon>Pontibacter</taxon>
    </lineage>
</organism>
<protein>
    <submittedName>
        <fullName evidence="2">ATPase family associated with various cellular activities (AAA)</fullName>
    </submittedName>
</protein>
<name>A0A1I2ZML1_9BACT</name>
<dbReference type="GO" id="GO:0003676">
    <property type="term" value="F:nucleic acid binding"/>
    <property type="evidence" value="ECO:0007669"/>
    <property type="project" value="InterPro"/>
</dbReference>
<dbReference type="RefSeq" id="WP_092105689.1">
    <property type="nucleotide sequence ID" value="NZ_FOOT01000016.1"/>
</dbReference>
<dbReference type="SMART" id="SM00487">
    <property type="entry name" value="DEXDc"/>
    <property type="match status" value="1"/>
</dbReference>
<dbReference type="AlphaFoldDB" id="A0A1I2ZML1"/>
<dbReference type="GO" id="GO:0005524">
    <property type="term" value="F:ATP binding"/>
    <property type="evidence" value="ECO:0007669"/>
    <property type="project" value="InterPro"/>
</dbReference>
<dbReference type="InterPro" id="IPR027417">
    <property type="entry name" value="P-loop_NTPase"/>
</dbReference>
<feature type="domain" description="Helicase ATP-binding" evidence="1">
    <location>
        <begin position="348"/>
        <end position="492"/>
    </location>
</feature>
<proteinExistence type="predicted"/>
<reference evidence="3" key="1">
    <citation type="submission" date="2016-10" db="EMBL/GenBank/DDBJ databases">
        <authorList>
            <person name="Varghese N."/>
            <person name="Submissions S."/>
        </authorList>
    </citation>
    <scope>NUCLEOTIDE SEQUENCE [LARGE SCALE GENOMIC DNA]</scope>
    <source>
        <strain evidence="3">LP51</strain>
    </source>
</reference>
<evidence type="ECO:0000313" key="2">
    <source>
        <dbReference type="EMBL" id="SFH39092.1"/>
    </source>
</evidence>
<dbReference type="STRING" id="1436961.SAMN05421739_11615"/>
<evidence type="ECO:0000313" key="3">
    <source>
        <dbReference type="Proteomes" id="UP000198724"/>
    </source>
</evidence>
<dbReference type="Pfam" id="PF00270">
    <property type="entry name" value="DEAD"/>
    <property type="match status" value="1"/>
</dbReference>
<dbReference type="OrthoDB" id="1522635at2"/>
<gene>
    <name evidence="2" type="ORF">SAMN05421739_11615</name>
</gene>
<keyword evidence="3" id="KW-1185">Reference proteome</keyword>
<evidence type="ECO:0000259" key="1">
    <source>
        <dbReference type="PROSITE" id="PS51192"/>
    </source>
</evidence>
<dbReference type="SMART" id="SM00382">
    <property type="entry name" value="AAA"/>
    <property type="match status" value="1"/>
</dbReference>
<sequence>MKTGHNNRRISIAINKNGTLKDGNSQPNYKREFAYTITEIYEIVKSGGGIYRVPDFKDNIAYLRSHNKEDEQYGYRKLELPLFTPSADFKWKFGLNAEYDYSGIMCFDFDNIYDRDELQQLVRELKKWAYTKLLFLSPSGHGVKLFVMVPSDETQHDLVYRCLMLQLEERYGKGADEKCVNINRGCYFSYDEDAFFNQLDDSDSVVSQENIDQLIKNYGAKASNWRRESDEYVEFDFKKVTSPGVKQMFNAYLAQLEEKRIGWMDGKRDSLVRNVAKLKWHGMTFEECAAELLAYVNGRYTAQLTEKEVVSKLRRLWGQDLIAAPQSVFTSNIYQIDDYLTEQKESIKSELLSKGTIYINAPTGAGKTTLVKVLAAELGMKMDIIMPTTALVNQQSEIPTMTGSAKLTQELRDAEVIATTYNSIRKIEVRESQILVIDEAHSLVSDYAYKRDVIRDIQNYIARYDYIIYLSGSMIPLQGRYSDDNLLSFQKKNAFNYKYQIVDLRTLGNGVTDRDYFLSSMHPDALNVYYKNDKAELDYIYEYLSKQGYKVAYINSDNKDSTEYKGIVENQTLGNEYDVLLTTCLIQAGVNIKKLNKPVRITFGSRCTLIDYVQFVARFRENNPAIFIVHSNKLGKLRVVANDDLKARVRSEIALLQKAEERNQERGIDWDNYHHSVSKILNSNTLVFENLDGVYVQDDFLFLYHAYEVINSNITSNVRELKRYLSMHNFTEVQSAAVAIDANAKKEVDSIKRNTNEERKKRISIMVSAMLKGVHVFGKSRDKKIREVEERFKYLSGHLSLAHITPDMLTSLKKYREVESRLKYYLVDKAEQGNFTVEATAQLDYVKLRHLERVLMVNTTYSMIELKEKMERLQIDSTITGAVGVIFTYTTDSAKRNYKITGKHDIKPMLKDVSNCQMVALF</sequence>
<dbReference type="InterPro" id="IPR014907">
    <property type="entry name" value="BT4734-like_N"/>
</dbReference>
<dbReference type="SUPFAM" id="SSF52540">
    <property type="entry name" value="P-loop containing nucleoside triphosphate hydrolases"/>
    <property type="match status" value="1"/>
</dbReference>
<accession>A0A1I2ZML1</accession>
<dbReference type="InterPro" id="IPR011545">
    <property type="entry name" value="DEAD/DEAH_box_helicase_dom"/>
</dbReference>
<dbReference type="Proteomes" id="UP000198724">
    <property type="component" value="Unassembled WGS sequence"/>
</dbReference>
<dbReference type="Pfam" id="PF08800">
    <property type="entry name" value="BT4734-like_N"/>
    <property type="match status" value="1"/>
</dbReference>
<dbReference type="InterPro" id="IPR003593">
    <property type="entry name" value="AAA+_ATPase"/>
</dbReference>
<dbReference type="Gene3D" id="3.40.50.300">
    <property type="entry name" value="P-loop containing nucleotide triphosphate hydrolases"/>
    <property type="match status" value="2"/>
</dbReference>
<dbReference type="EMBL" id="FOOT01000016">
    <property type="protein sequence ID" value="SFH39092.1"/>
    <property type="molecule type" value="Genomic_DNA"/>
</dbReference>
<dbReference type="PROSITE" id="PS51192">
    <property type="entry name" value="HELICASE_ATP_BIND_1"/>
    <property type="match status" value="1"/>
</dbReference>